<dbReference type="CDD" id="cd03768">
    <property type="entry name" value="SR_ResInv"/>
    <property type="match status" value="1"/>
</dbReference>
<dbReference type="SMART" id="SM00857">
    <property type="entry name" value="Resolvase"/>
    <property type="match status" value="1"/>
</dbReference>
<organism evidence="4 5">
    <name type="scientific">Haliangium ochraceum (strain DSM 14365 / JCM 11303 / SMP-2)</name>
    <dbReference type="NCBI Taxonomy" id="502025"/>
    <lineage>
        <taxon>Bacteria</taxon>
        <taxon>Pseudomonadati</taxon>
        <taxon>Myxococcota</taxon>
        <taxon>Polyangia</taxon>
        <taxon>Haliangiales</taxon>
        <taxon>Kofleriaceae</taxon>
        <taxon>Haliangium</taxon>
    </lineage>
</organism>
<dbReference type="OrthoDB" id="9797501at2"/>
<dbReference type="STRING" id="502025.Hoch_0594"/>
<sequence>MIDRQDGKPLRCAIYTRKSTSENLDMDFNTLDAQREAGEIFVQSQAHQGWELLPEHYDDGGFTGGNMERPALQRLLADIEADKIDCVVVYKVDRLSRSLLDFARMIQAFEKQGVSFVSTTQQFNTATPIGRLTLHLLLSFAQFEREMISERTRDKMAAARRRGKWVGGPPVLGYAIDRDLRRLEVVPEEAEQVRAFFGMYLRMRSVGAVTRQADAFGWRKKRYQTRAGKWVGGGRLDENAVHRVLRNRTYTGCVVYKGEVHAGEHDAIVGDEIFAQVQAILDTKRCGRGPRRQRNFAYILQGVLFCACGSRMTTVNGTGRSGTVYRYYRCLAQTKRPTNGCSHPRVPAAEIEPVIVEKLRELCNDAAVSDEVARRLRGGKEQSSQALTNERAVVQSYLDELNTEARELLGFARASEGKASRAVSERLSEIELQRDAERLRLAELDERLRGLNEAVGRVEAALDLLRGFSEIWEMLVPEERCDVVKLLVERVDVNVPEGELRLTLHDLAAGMPASPEDDEAGRGAA</sequence>
<dbReference type="PROSITE" id="PS51736">
    <property type="entry name" value="RECOMBINASES_3"/>
    <property type="match status" value="1"/>
</dbReference>
<dbReference type="RefSeq" id="WP_012825858.1">
    <property type="nucleotide sequence ID" value="NC_013440.1"/>
</dbReference>
<dbReference type="InterPro" id="IPR025827">
    <property type="entry name" value="Zn_ribbon_recom_dom"/>
</dbReference>
<reference evidence="4 5" key="1">
    <citation type="journal article" date="2010" name="Stand. Genomic Sci.">
        <title>Complete genome sequence of Haliangium ochraceum type strain (SMP-2).</title>
        <authorList>
            <consortium name="US DOE Joint Genome Institute (JGI-PGF)"/>
            <person name="Ivanova N."/>
            <person name="Daum C."/>
            <person name="Lang E."/>
            <person name="Abt B."/>
            <person name="Kopitz M."/>
            <person name="Saunders E."/>
            <person name="Lapidus A."/>
            <person name="Lucas S."/>
            <person name="Glavina Del Rio T."/>
            <person name="Nolan M."/>
            <person name="Tice H."/>
            <person name="Copeland A."/>
            <person name="Cheng J.F."/>
            <person name="Chen F."/>
            <person name="Bruce D."/>
            <person name="Goodwin L."/>
            <person name="Pitluck S."/>
            <person name="Mavromatis K."/>
            <person name="Pati A."/>
            <person name="Mikhailova N."/>
            <person name="Chen A."/>
            <person name="Palaniappan K."/>
            <person name="Land M."/>
            <person name="Hauser L."/>
            <person name="Chang Y.J."/>
            <person name="Jeffries C.D."/>
            <person name="Detter J.C."/>
            <person name="Brettin T."/>
            <person name="Rohde M."/>
            <person name="Goker M."/>
            <person name="Bristow J."/>
            <person name="Markowitz V."/>
            <person name="Eisen J.A."/>
            <person name="Hugenholtz P."/>
            <person name="Kyrpides N.C."/>
            <person name="Klenk H.P."/>
        </authorList>
    </citation>
    <scope>NUCLEOTIDE SEQUENCE [LARGE SCALE GENOMIC DNA]</scope>
    <source>
        <strain evidence="5">DSM 14365 / CIP 107738 / JCM 11303 / AJ 13395 / SMP-2</strain>
    </source>
</reference>
<dbReference type="eggNOG" id="COG1961">
    <property type="taxonomic scope" value="Bacteria"/>
</dbReference>
<dbReference type="InterPro" id="IPR036162">
    <property type="entry name" value="Resolvase-like_N_sf"/>
</dbReference>
<feature type="coiled-coil region" evidence="1">
    <location>
        <begin position="427"/>
        <end position="461"/>
    </location>
</feature>
<dbReference type="Pfam" id="PF13408">
    <property type="entry name" value="Zn_ribbon_recom"/>
    <property type="match status" value="1"/>
</dbReference>
<dbReference type="InterPro" id="IPR006119">
    <property type="entry name" value="Resolv_N"/>
</dbReference>
<evidence type="ECO:0000259" key="2">
    <source>
        <dbReference type="PROSITE" id="PS51736"/>
    </source>
</evidence>
<dbReference type="PANTHER" id="PTHR30461:SF23">
    <property type="entry name" value="DNA RECOMBINASE-RELATED"/>
    <property type="match status" value="1"/>
</dbReference>
<proteinExistence type="predicted"/>
<name>D0LLL4_HALO1</name>
<dbReference type="InterPro" id="IPR011109">
    <property type="entry name" value="DNA_bind_recombinase_dom"/>
</dbReference>
<dbReference type="Gene3D" id="3.40.50.1390">
    <property type="entry name" value="Resolvase, N-terminal catalytic domain"/>
    <property type="match status" value="1"/>
</dbReference>
<keyword evidence="5" id="KW-1185">Reference proteome</keyword>
<dbReference type="SUPFAM" id="SSF53041">
    <property type="entry name" value="Resolvase-like"/>
    <property type="match status" value="1"/>
</dbReference>
<dbReference type="KEGG" id="hoh:Hoch_0594"/>
<dbReference type="Proteomes" id="UP000001880">
    <property type="component" value="Chromosome"/>
</dbReference>
<evidence type="ECO:0000256" key="1">
    <source>
        <dbReference type="SAM" id="Coils"/>
    </source>
</evidence>
<gene>
    <name evidence="4" type="ordered locus">Hoch_0594</name>
</gene>
<dbReference type="AlphaFoldDB" id="D0LLL4"/>
<accession>D0LLL4</accession>
<dbReference type="PROSITE" id="PS51737">
    <property type="entry name" value="RECOMBINASE_DNA_BIND"/>
    <property type="match status" value="1"/>
</dbReference>
<dbReference type="InterPro" id="IPR038109">
    <property type="entry name" value="DNA_bind_recomb_sf"/>
</dbReference>
<feature type="domain" description="Recombinase" evidence="3">
    <location>
        <begin position="171"/>
        <end position="287"/>
    </location>
</feature>
<protein>
    <submittedName>
        <fullName evidence="4">Resolvase domain protein</fullName>
    </submittedName>
</protein>
<dbReference type="GO" id="GO:0000150">
    <property type="term" value="F:DNA strand exchange activity"/>
    <property type="evidence" value="ECO:0007669"/>
    <property type="project" value="InterPro"/>
</dbReference>
<dbReference type="HOGENOM" id="CLU_010686_18_15_7"/>
<dbReference type="GO" id="GO:0003677">
    <property type="term" value="F:DNA binding"/>
    <property type="evidence" value="ECO:0007669"/>
    <property type="project" value="InterPro"/>
</dbReference>
<evidence type="ECO:0000313" key="5">
    <source>
        <dbReference type="Proteomes" id="UP000001880"/>
    </source>
</evidence>
<dbReference type="EMBL" id="CP001804">
    <property type="protein sequence ID" value="ACY13231.1"/>
    <property type="molecule type" value="Genomic_DNA"/>
</dbReference>
<keyword evidence="1" id="KW-0175">Coiled coil</keyword>
<dbReference type="Pfam" id="PF07508">
    <property type="entry name" value="Recombinase"/>
    <property type="match status" value="1"/>
</dbReference>
<dbReference type="Pfam" id="PF00239">
    <property type="entry name" value="Resolvase"/>
    <property type="match status" value="1"/>
</dbReference>
<dbReference type="InterPro" id="IPR050639">
    <property type="entry name" value="SSR_resolvase"/>
</dbReference>
<dbReference type="PANTHER" id="PTHR30461">
    <property type="entry name" value="DNA-INVERTASE FROM LAMBDOID PROPHAGE"/>
    <property type="match status" value="1"/>
</dbReference>
<dbReference type="Gene3D" id="3.90.1750.20">
    <property type="entry name" value="Putative Large Serine Recombinase, Chain B, Domain 2"/>
    <property type="match status" value="1"/>
</dbReference>
<feature type="domain" description="Resolvase/invertase-type recombinase catalytic" evidence="2">
    <location>
        <begin position="11"/>
        <end position="163"/>
    </location>
</feature>
<evidence type="ECO:0000259" key="3">
    <source>
        <dbReference type="PROSITE" id="PS51737"/>
    </source>
</evidence>
<evidence type="ECO:0000313" key="4">
    <source>
        <dbReference type="EMBL" id="ACY13231.1"/>
    </source>
</evidence>